<gene>
    <name evidence="1" type="ORF">D7Z26_10340</name>
</gene>
<accession>A0A494XYI7</accession>
<protein>
    <submittedName>
        <fullName evidence="1">Uncharacterized protein</fullName>
    </submittedName>
</protein>
<dbReference type="AlphaFoldDB" id="A0A494XYI7"/>
<sequence>MIFHSSIANNQILNKFNNIMGITLMNNASNTCTIEQHISVASVLWPEIIEDEDCIFVSQFYNGNISGLRQQFNNDRRKVEMFVNSWSIGDFFLMSSDISVQNEEIIDEFAKILQFFWNLRVKELFPDREIIVELGIEIMGELGLTITMYQA</sequence>
<organism evidence="1 2">
    <name type="scientific">Cohnella endophytica</name>
    <dbReference type="NCBI Taxonomy" id="2419778"/>
    <lineage>
        <taxon>Bacteria</taxon>
        <taxon>Bacillati</taxon>
        <taxon>Bacillota</taxon>
        <taxon>Bacilli</taxon>
        <taxon>Bacillales</taxon>
        <taxon>Paenibacillaceae</taxon>
        <taxon>Cohnella</taxon>
    </lineage>
</organism>
<dbReference type="OrthoDB" id="2618800at2"/>
<keyword evidence="2" id="KW-1185">Reference proteome</keyword>
<dbReference type="Proteomes" id="UP000282076">
    <property type="component" value="Unassembled WGS sequence"/>
</dbReference>
<evidence type="ECO:0000313" key="1">
    <source>
        <dbReference type="EMBL" id="RKP55572.1"/>
    </source>
</evidence>
<proteinExistence type="predicted"/>
<reference evidence="1 2" key="1">
    <citation type="submission" date="2018-10" db="EMBL/GenBank/DDBJ databases">
        <title>Cohnella sp. M2MS4P-1, whole genome shotgun sequence.</title>
        <authorList>
            <person name="Tuo L."/>
        </authorList>
    </citation>
    <scope>NUCLEOTIDE SEQUENCE [LARGE SCALE GENOMIC DNA]</scope>
    <source>
        <strain evidence="1 2">M2MS4P-1</strain>
    </source>
</reference>
<evidence type="ECO:0000313" key="2">
    <source>
        <dbReference type="Proteomes" id="UP000282076"/>
    </source>
</evidence>
<dbReference type="EMBL" id="RBZM01000004">
    <property type="protein sequence ID" value="RKP55572.1"/>
    <property type="molecule type" value="Genomic_DNA"/>
</dbReference>
<name>A0A494XYI7_9BACL</name>
<dbReference type="RefSeq" id="WP_120976444.1">
    <property type="nucleotide sequence ID" value="NZ_RBZM01000004.1"/>
</dbReference>
<comment type="caution">
    <text evidence="1">The sequence shown here is derived from an EMBL/GenBank/DDBJ whole genome shotgun (WGS) entry which is preliminary data.</text>
</comment>